<dbReference type="Gene3D" id="3.40.630.40">
    <property type="entry name" value="Zn-dependent exopeptidases"/>
    <property type="match status" value="1"/>
</dbReference>
<proteinExistence type="predicted"/>
<dbReference type="RefSeq" id="WP_140455715.1">
    <property type="nucleotide sequence ID" value="NZ_VFRP01000026.1"/>
</dbReference>
<evidence type="ECO:0000313" key="1">
    <source>
        <dbReference type="EMBL" id="TPE47964.1"/>
    </source>
</evidence>
<dbReference type="GO" id="GO:0016787">
    <property type="term" value="F:hydrolase activity"/>
    <property type="evidence" value="ECO:0007669"/>
    <property type="project" value="UniProtKB-KW"/>
</dbReference>
<dbReference type="SUPFAM" id="SSF53187">
    <property type="entry name" value="Zn-dependent exopeptidases"/>
    <property type="match status" value="1"/>
</dbReference>
<name>A0A501WIM8_9RHOB</name>
<dbReference type="InterPro" id="IPR007709">
    <property type="entry name" value="N-FG_amidohydro"/>
</dbReference>
<dbReference type="OrthoDB" id="9802050at2"/>
<dbReference type="EMBL" id="VFRP01000026">
    <property type="protein sequence ID" value="TPE47964.1"/>
    <property type="molecule type" value="Genomic_DNA"/>
</dbReference>
<dbReference type="Pfam" id="PF05013">
    <property type="entry name" value="FGase"/>
    <property type="match status" value="1"/>
</dbReference>
<evidence type="ECO:0000313" key="2">
    <source>
        <dbReference type="Proteomes" id="UP000319255"/>
    </source>
</evidence>
<dbReference type="AlphaFoldDB" id="A0A501WIM8"/>
<keyword evidence="1" id="KW-0378">Hydrolase</keyword>
<keyword evidence="2" id="KW-1185">Reference proteome</keyword>
<accession>A0A501WIM8</accession>
<gene>
    <name evidence="1" type="ORF">FJM51_19020</name>
</gene>
<sequence>MDELVYQLREPEEYTSCAVFNSPHSGSAYPLALLGATLLDPVRLRSSEDAFVDELFRSAPRHGAPLMAATMPRAFLDLNRASDDLDPALIAGASRRVLNPRIAAGLGVIPRVVAEGRPIIHGKLPLAEAQRRIATYWHPYHDRLRALIEDQKARFGMAILFDCHSMPSDALNSALNLGQKRRPNLVLGDRFGASCDRWLVDAATEIFTEAGFSVVRNAPFAGGYITQHYGRPAHGVQALQIEIDRSLYMEERTIIRSRDFVAIAEAIGGAVRALTALGPRRMKVAAE</sequence>
<dbReference type="Proteomes" id="UP000319255">
    <property type="component" value="Unassembled WGS sequence"/>
</dbReference>
<organism evidence="1 2">
    <name type="scientific">Amaricoccus solimangrovi</name>
    <dbReference type="NCBI Taxonomy" id="2589815"/>
    <lineage>
        <taxon>Bacteria</taxon>
        <taxon>Pseudomonadati</taxon>
        <taxon>Pseudomonadota</taxon>
        <taxon>Alphaproteobacteria</taxon>
        <taxon>Rhodobacterales</taxon>
        <taxon>Paracoccaceae</taxon>
        <taxon>Amaricoccus</taxon>
    </lineage>
</organism>
<comment type="caution">
    <text evidence="1">The sequence shown here is derived from an EMBL/GenBank/DDBJ whole genome shotgun (WGS) entry which is preliminary data.</text>
</comment>
<protein>
    <submittedName>
        <fullName evidence="1">N-formylglutamate amidohydrolase</fullName>
    </submittedName>
</protein>
<reference evidence="1 2" key="1">
    <citation type="submission" date="2019-06" db="EMBL/GenBank/DDBJ databases">
        <title>A novel bacterium of genus Amaricoccus, isolated from marine sediment.</title>
        <authorList>
            <person name="Huang H."/>
            <person name="Mo K."/>
            <person name="Hu Y."/>
        </authorList>
    </citation>
    <scope>NUCLEOTIDE SEQUENCE [LARGE SCALE GENOMIC DNA]</scope>
    <source>
        <strain evidence="1 2">HB172011</strain>
    </source>
</reference>